<evidence type="ECO:0000256" key="5">
    <source>
        <dbReference type="ARBA" id="ARBA00023273"/>
    </source>
</evidence>
<dbReference type="Gene3D" id="1.25.40.470">
    <property type="match status" value="2"/>
</dbReference>
<protein>
    <recommendedName>
        <fullName evidence="12">Intraflagellar transport protein 140</fullName>
    </recommendedName>
</protein>
<organism evidence="10 11">
    <name type="scientific">Polyrhizophydium stewartii</name>
    <dbReference type="NCBI Taxonomy" id="2732419"/>
    <lineage>
        <taxon>Eukaryota</taxon>
        <taxon>Fungi</taxon>
        <taxon>Fungi incertae sedis</taxon>
        <taxon>Chytridiomycota</taxon>
        <taxon>Chytridiomycota incertae sedis</taxon>
        <taxon>Chytridiomycetes</taxon>
        <taxon>Rhizophydiales</taxon>
        <taxon>Rhizophydiales incertae sedis</taxon>
        <taxon>Polyrhizophydium</taxon>
    </lineage>
</organism>
<dbReference type="SUPFAM" id="SSF50978">
    <property type="entry name" value="WD40 repeat-like"/>
    <property type="match status" value="1"/>
</dbReference>
<dbReference type="Proteomes" id="UP001527925">
    <property type="component" value="Unassembled WGS sequence"/>
</dbReference>
<keyword evidence="3" id="KW-0677">Repeat</keyword>
<sequence>MWSDGEYQALAIHPSAPLLAATLRDGTVHVFDDEGTRLEDLSLKKDSVPTKVVWHPSKKYLAVAWNGGTVGLWCLDMESTLREGKIHQCRVTCLEWNPSGNRIISGDEKDSPPFFLAGQSGSIYYADDMGHCTESTVSPTSIHALFVAESLDTLLVVTEDLVLSRFSLAIDGKMTQDSSVKLSGGLKSLGINLLTAWIDHDKLAMTVNGSPVRIWDSTSEETEILDRQELGPASYRSFKFNPRLQLMAGVLESTLAVRKISGFQIVTQQKMCHAVLGVQAIAMQLSADKVAVDRHGAKQLVVEAKRKIKDLRVTPELLAVYTGKGIELHKLDELSQQTLQSSFVASQSGLFAVNSKFLFTAENNRLDIFTHQGLAKSTLLMSTGEGDIVQLLTVGNYLVLVGVFEVGGREPRLLTLRNLRSKLGSEPIAHFAVNACASMFAVTGSPSVLHVYCLDTDSLLEHTFEGATISSLLWDYDDSRLVVCELETEAGAKVQVTSVFATPESGILVKDTEARPEKCEQLIGVAIPYFVYLKRQRLQSDQSSGFVLVAGREYLGVENETPAVIRAISDFCFNLSAGNVDEAIKSVKLIRNESVWENMAKICAKLGRVNLAKLCLGKLKNAKALRTLYSRKSPDKDGATEQAFLATVHLGLYDEAYSICLNASRHDLLGEIYQCMGQWEKAIELAAAKDRPALPTVFFNFARHLNEIGDQSGAIAAFEKSNAARSHIPRMLMAQPDELRNYIDNSQDTSLKIWWAQNAESHGDYETALKYYSIAKDVLSIVRVNCLSGNMSEAVRIADENPTNAAVAFYIGRQLEEEGKIASAIAYYSKAGSFSSAIRLAKEHNVDKDLMHLALQSTPESMNDVARYFEKRGNLAKAVTLYSKTGNFAKALDICFRTKDTALLESIGEAIAQHAFQAVVNLCQTQQLQLTEDMIEKMDIDGHLPETDAKALHARIADICFAQGAYHLACKQYTLAGDRLRAMGSLLKSGDKDKIIFFANVSGPKHPEIYVIAANYMQSLDWRADTSVMKGIIQFYTKAKSFAALARFYESCALIEIDEFQNYEKAAGALSEAEKCYGKIAHPSPVEREQLETLRRKNHFVGLFIEAQRHAKSGGLSELEHICTGLLSEPDIDVSVRSGDIYGLLIETCYSAGQFDKARQLLAALRHRLSSNNIEYYVDRVIVHALSGESAHVEHDADAIEEDF</sequence>
<feature type="domain" description="IFT140 first beta-propeller" evidence="6">
    <location>
        <begin position="110"/>
        <end position="227"/>
    </location>
</feature>
<feature type="domain" description="IFT140 second beta-propeller" evidence="7">
    <location>
        <begin position="461"/>
        <end position="534"/>
    </location>
</feature>
<feature type="domain" description="IFT140 second beta-propeller" evidence="7">
    <location>
        <begin position="280"/>
        <end position="400"/>
    </location>
</feature>
<dbReference type="InterPro" id="IPR011990">
    <property type="entry name" value="TPR-like_helical_dom_sf"/>
</dbReference>
<feature type="domain" description="IF140/IFT172/WDR19 TPR" evidence="9">
    <location>
        <begin position="578"/>
        <end position="913"/>
    </location>
</feature>
<comment type="subcellular location">
    <subcellularLocation>
        <location evidence="1">Cell projection</location>
        <location evidence="1">Cilium</location>
    </subcellularLocation>
</comment>
<dbReference type="SUPFAM" id="SSF48452">
    <property type="entry name" value="TPR-like"/>
    <property type="match status" value="1"/>
</dbReference>
<evidence type="ECO:0000256" key="2">
    <source>
        <dbReference type="ARBA" id="ARBA00022574"/>
    </source>
</evidence>
<evidence type="ECO:0000259" key="8">
    <source>
        <dbReference type="Pfam" id="PF24760"/>
    </source>
</evidence>
<name>A0ABR4MVK7_9FUNG</name>
<feature type="domain" description="IFT140 first beta-propeller" evidence="6">
    <location>
        <begin position="9"/>
        <end position="109"/>
    </location>
</feature>
<comment type="caution">
    <text evidence="10">The sequence shown here is derived from an EMBL/GenBank/DDBJ whole genome shotgun (WGS) entry which is preliminary data.</text>
</comment>
<evidence type="ECO:0000256" key="1">
    <source>
        <dbReference type="ARBA" id="ARBA00004138"/>
    </source>
</evidence>
<dbReference type="InterPro" id="IPR056156">
    <property type="entry name" value="TPR_IF140_C"/>
</dbReference>
<proteinExistence type="predicted"/>
<dbReference type="Pfam" id="PF24760">
    <property type="entry name" value="TPR_IF140_C"/>
    <property type="match status" value="1"/>
</dbReference>
<evidence type="ECO:0000259" key="6">
    <source>
        <dbReference type="Pfam" id="PF23383"/>
    </source>
</evidence>
<evidence type="ECO:0008006" key="12">
    <source>
        <dbReference type="Google" id="ProtNLM"/>
    </source>
</evidence>
<dbReference type="Gene3D" id="2.130.10.10">
    <property type="entry name" value="YVTN repeat-like/Quinoprotein amine dehydrogenase"/>
    <property type="match status" value="1"/>
</dbReference>
<keyword evidence="5" id="KW-0966">Cell projection</keyword>
<dbReference type="InterPro" id="IPR056154">
    <property type="entry name" value="Beta-prop_IFT140_1st"/>
</dbReference>
<evidence type="ECO:0000259" key="7">
    <source>
        <dbReference type="Pfam" id="PF23385"/>
    </source>
</evidence>
<dbReference type="InterPro" id="IPR056168">
    <property type="entry name" value="TPR_IF140/IFT172/WDR19"/>
</dbReference>
<evidence type="ECO:0000313" key="11">
    <source>
        <dbReference type="Proteomes" id="UP001527925"/>
    </source>
</evidence>
<dbReference type="InterPro" id="IPR036322">
    <property type="entry name" value="WD40_repeat_dom_sf"/>
</dbReference>
<keyword evidence="11" id="KW-1185">Reference proteome</keyword>
<dbReference type="PANTHER" id="PTHR15722">
    <property type="entry name" value="IFT140/172-RELATED"/>
    <property type="match status" value="1"/>
</dbReference>
<dbReference type="Pfam" id="PF23385">
    <property type="entry name" value="Beta-prop_IFT140_2nd"/>
    <property type="match status" value="2"/>
</dbReference>
<keyword evidence="4" id="KW-0969">Cilium</keyword>
<dbReference type="InterPro" id="IPR056155">
    <property type="entry name" value="Beta-prop_IFT140_2nd"/>
</dbReference>
<feature type="domain" description="IF140 C-terminal TPR" evidence="8">
    <location>
        <begin position="1045"/>
        <end position="1165"/>
    </location>
</feature>
<evidence type="ECO:0000256" key="4">
    <source>
        <dbReference type="ARBA" id="ARBA00023069"/>
    </source>
</evidence>
<dbReference type="InterPro" id="IPR015943">
    <property type="entry name" value="WD40/YVTN_repeat-like_dom_sf"/>
</dbReference>
<dbReference type="EMBL" id="JADGIZ020000125">
    <property type="protein sequence ID" value="KAL2911297.1"/>
    <property type="molecule type" value="Genomic_DNA"/>
</dbReference>
<dbReference type="Pfam" id="PF23383">
    <property type="entry name" value="Beta-prop_IFT140_1st"/>
    <property type="match status" value="2"/>
</dbReference>
<keyword evidence="2" id="KW-0853">WD repeat</keyword>
<gene>
    <name evidence="10" type="ORF">HK105_209230</name>
</gene>
<reference evidence="10 11" key="1">
    <citation type="submission" date="2023-09" db="EMBL/GenBank/DDBJ databases">
        <title>Pangenome analysis of Batrachochytrium dendrobatidis and related Chytrids.</title>
        <authorList>
            <person name="Yacoub M.N."/>
            <person name="Stajich J.E."/>
            <person name="James T.Y."/>
        </authorList>
    </citation>
    <scope>NUCLEOTIDE SEQUENCE [LARGE SCALE GENOMIC DNA]</scope>
    <source>
        <strain evidence="10 11">JEL0888</strain>
    </source>
</reference>
<dbReference type="Pfam" id="PF24762">
    <property type="entry name" value="TPR_IF140-IFT172"/>
    <property type="match status" value="1"/>
</dbReference>
<evidence type="ECO:0000259" key="9">
    <source>
        <dbReference type="Pfam" id="PF24762"/>
    </source>
</evidence>
<accession>A0ABR4MVK7</accession>
<dbReference type="PANTHER" id="PTHR15722:SF7">
    <property type="entry name" value="INTRAFLAGELLAR TRANSPORT PROTEIN 140 HOMOLOG"/>
    <property type="match status" value="1"/>
</dbReference>
<evidence type="ECO:0000313" key="10">
    <source>
        <dbReference type="EMBL" id="KAL2911297.1"/>
    </source>
</evidence>
<evidence type="ECO:0000256" key="3">
    <source>
        <dbReference type="ARBA" id="ARBA00022737"/>
    </source>
</evidence>